<comment type="subcellular location">
    <subcellularLocation>
        <location evidence="1">Membrane</location>
        <topology evidence="1">Multi-pass membrane protein</topology>
    </subcellularLocation>
</comment>
<dbReference type="InterPro" id="IPR002810">
    <property type="entry name" value="NfeD-like_C"/>
</dbReference>
<feature type="domain" description="NfeD integral membrane" evidence="7">
    <location>
        <begin position="215"/>
        <end position="332"/>
    </location>
</feature>
<name>A0A7J3X977_THEPE</name>
<dbReference type="SUPFAM" id="SSF52096">
    <property type="entry name" value="ClpP/crotonase"/>
    <property type="match status" value="1"/>
</dbReference>
<gene>
    <name evidence="8" type="ORF">ENM88_07590</name>
</gene>
<organism evidence="8">
    <name type="scientific">Thermofilum pendens</name>
    <dbReference type="NCBI Taxonomy" id="2269"/>
    <lineage>
        <taxon>Archaea</taxon>
        <taxon>Thermoproteota</taxon>
        <taxon>Thermoprotei</taxon>
        <taxon>Thermofilales</taxon>
        <taxon>Thermofilaceae</taxon>
        <taxon>Thermofilum</taxon>
    </lineage>
</organism>
<dbReference type="EMBL" id="DRZM01000213">
    <property type="protein sequence ID" value="HHP05585.1"/>
    <property type="molecule type" value="Genomic_DNA"/>
</dbReference>
<evidence type="ECO:0000313" key="8">
    <source>
        <dbReference type="EMBL" id="HHP05585.1"/>
    </source>
</evidence>
<dbReference type="InterPro" id="IPR012340">
    <property type="entry name" value="NA-bd_OB-fold"/>
</dbReference>
<accession>A0A7J3X977</accession>
<evidence type="ECO:0000256" key="2">
    <source>
        <dbReference type="ARBA" id="ARBA00022692"/>
    </source>
</evidence>
<dbReference type="AlphaFoldDB" id="A0A7J3X977"/>
<evidence type="ECO:0000256" key="5">
    <source>
        <dbReference type="SAM" id="Phobius"/>
    </source>
</evidence>
<reference evidence="8" key="1">
    <citation type="journal article" date="2020" name="mSystems">
        <title>Genome- and Community-Level Interaction Insights into Carbon Utilization and Element Cycling Functions of Hydrothermarchaeota in Hydrothermal Sediment.</title>
        <authorList>
            <person name="Zhou Z."/>
            <person name="Liu Y."/>
            <person name="Xu W."/>
            <person name="Pan J."/>
            <person name="Luo Z.H."/>
            <person name="Li M."/>
        </authorList>
    </citation>
    <scope>NUCLEOTIDE SEQUENCE [LARGE SCALE GENOMIC DNA]</scope>
    <source>
        <strain evidence="8">SpSt-1125</strain>
    </source>
</reference>
<dbReference type="InterPro" id="IPR056739">
    <property type="entry name" value="NfeD_membrane"/>
</dbReference>
<dbReference type="GO" id="GO:0005886">
    <property type="term" value="C:plasma membrane"/>
    <property type="evidence" value="ECO:0007669"/>
    <property type="project" value="TreeGrafter"/>
</dbReference>
<feature type="transmembrane region" description="Helical" evidence="5">
    <location>
        <begin position="236"/>
        <end position="254"/>
    </location>
</feature>
<evidence type="ECO:0000256" key="4">
    <source>
        <dbReference type="ARBA" id="ARBA00023136"/>
    </source>
</evidence>
<evidence type="ECO:0000256" key="3">
    <source>
        <dbReference type="ARBA" id="ARBA00022989"/>
    </source>
</evidence>
<dbReference type="InterPro" id="IPR029045">
    <property type="entry name" value="ClpP/crotonase-like_dom_sf"/>
</dbReference>
<comment type="caution">
    <text evidence="8">The sequence shown here is derived from an EMBL/GenBank/DDBJ whole genome shotgun (WGS) entry which is preliminary data.</text>
</comment>
<dbReference type="InterPro" id="IPR052165">
    <property type="entry name" value="Membrane_assoc_protease"/>
</dbReference>
<sequence length="406" mass="42247">MRGGILALVLVALLLASAALLLAQPSKVVVVRLEGAIDEGLVYLVRKASGEAQGGVLVVVLNSYGGYLGSADRIVEEILMCRCRTVAWVPPGAKAASAATLVAIAAQKLYLSRGAVLGAAKPSPPDEKVMEYVSSRIASLLERRGVANATELAREMVYEAKAITADEAVELGIADSFAESLEEVLNREGLSGAVVKPVEPDLLRDVYSLIFNPMVAIAFLLLGALLLALEFQVTGFQGWGVVGAALLLLALYTFNVVGLSLVAALLAVLGTALLVLEFLEPGVQVFGVSGAALLVLALLLAYYSSPFALTTSATAVLAAVAVLCSLLAFVIIKGAEALRLPAPSLEERLVGKTGIARTAITPRGGVVLVESELWSAVSSEEIPPGSEVRVVGVDGLTLHVEKLKDK</sequence>
<keyword evidence="4 5" id="KW-0472">Membrane</keyword>
<keyword evidence="2 5" id="KW-0812">Transmembrane</keyword>
<protein>
    <recommendedName>
        <fullName evidence="9">NfeD-like C-terminal domain-containing protein</fullName>
    </recommendedName>
</protein>
<evidence type="ECO:0008006" key="9">
    <source>
        <dbReference type="Google" id="ProtNLM"/>
    </source>
</evidence>
<evidence type="ECO:0000259" key="6">
    <source>
        <dbReference type="Pfam" id="PF01957"/>
    </source>
</evidence>
<dbReference type="Pfam" id="PF01957">
    <property type="entry name" value="NfeD"/>
    <property type="match status" value="1"/>
</dbReference>
<dbReference type="Gene3D" id="2.40.50.140">
    <property type="entry name" value="Nucleic acid-binding proteins"/>
    <property type="match status" value="1"/>
</dbReference>
<feature type="transmembrane region" description="Helical" evidence="5">
    <location>
        <begin position="285"/>
        <end position="303"/>
    </location>
</feature>
<feature type="domain" description="NfeD-like C-terminal" evidence="6">
    <location>
        <begin position="347"/>
        <end position="402"/>
    </location>
</feature>
<feature type="transmembrane region" description="Helical" evidence="5">
    <location>
        <begin position="309"/>
        <end position="332"/>
    </location>
</feature>
<dbReference type="Pfam" id="PF24961">
    <property type="entry name" value="NfeD_membrane"/>
    <property type="match status" value="1"/>
</dbReference>
<evidence type="ECO:0000256" key="1">
    <source>
        <dbReference type="ARBA" id="ARBA00004141"/>
    </source>
</evidence>
<proteinExistence type="predicted"/>
<feature type="transmembrane region" description="Helical" evidence="5">
    <location>
        <begin position="260"/>
        <end position="278"/>
    </location>
</feature>
<keyword evidence="3 5" id="KW-1133">Transmembrane helix</keyword>
<feature type="transmembrane region" description="Helical" evidence="5">
    <location>
        <begin position="206"/>
        <end position="229"/>
    </location>
</feature>
<evidence type="ECO:0000259" key="7">
    <source>
        <dbReference type="Pfam" id="PF24961"/>
    </source>
</evidence>
<dbReference type="PANTHER" id="PTHR33507:SF3">
    <property type="entry name" value="INNER MEMBRANE PROTEIN YBBJ"/>
    <property type="match status" value="1"/>
</dbReference>
<dbReference type="CDD" id="cd07021">
    <property type="entry name" value="Clp_protease_NfeD_like"/>
    <property type="match status" value="1"/>
</dbReference>
<dbReference type="Gene3D" id="3.90.226.10">
    <property type="entry name" value="2-enoyl-CoA Hydratase, Chain A, domain 1"/>
    <property type="match status" value="1"/>
</dbReference>
<dbReference type="PANTHER" id="PTHR33507">
    <property type="entry name" value="INNER MEMBRANE PROTEIN YBBJ"/>
    <property type="match status" value="1"/>
</dbReference>
<dbReference type="SUPFAM" id="SSF141322">
    <property type="entry name" value="NfeD domain-like"/>
    <property type="match status" value="1"/>
</dbReference>